<dbReference type="FunFam" id="3.20.20.80:FF:000020">
    <property type="entry name" value="Beta-glucosidase 12"/>
    <property type="match status" value="1"/>
</dbReference>
<evidence type="ECO:0000313" key="6">
    <source>
        <dbReference type="EMBL" id="ERN11634.1"/>
    </source>
</evidence>
<dbReference type="PANTHER" id="PTHR10353">
    <property type="entry name" value="GLYCOSYL HYDROLASE"/>
    <property type="match status" value="1"/>
</dbReference>
<evidence type="ECO:0000256" key="4">
    <source>
        <dbReference type="RuleBase" id="RU003690"/>
    </source>
</evidence>
<dbReference type="GO" id="GO:0008422">
    <property type="term" value="F:beta-glucosidase activity"/>
    <property type="evidence" value="ECO:0000318"/>
    <property type="project" value="GO_Central"/>
</dbReference>
<dbReference type="PROSITE" id="PS00653">
    <property type="entry name" value="GLYCOSYL_HYDROL_F1_2"/>
    <property type="match status" value="1"/>
</dbReference>
<dbReference type="GO" id="GO:0005975">
    <property type="term" value="P:carbohydrate metabolic process"/>
    <property type="evidence" value="ECO:0007669"/>
    <property type="project" value="InterPro"/>
</dbReference>
<dbReference type="OMA" id="SEWGWTI"/>
<comment type="similarity">
    <text evidence="1 4">Belongs to the glycosyl hydrolase 1 family.</text>
</comment>
<evidence type="ECO:0008006" key="8">
    <source>
        <dbReference type="Google" id="ProtNLM"/>
    </source>
</evidence>
<dbReference type="InterPro" id="IPR017853">
    <property type="entry name" value="GH"/>
</dbReference>
<evidence type="ECO:0000313" key="7">
    <source>
        <dbReference type="Proteomes" id="UP000017836"/>
    </source>
</evidence>
<dbReference type="AlphaFoldDB" id="W1PUY4"/>
<evidence type="ECO:0000256" key="2">
    <source>
        <dbReference type="ARBA" id="ARBA00022801"/>
    </source>
</evidence>
<sequence>MALHLSLLAFIFLSLIVIAFPFSEALNRSSFPPGFIFGAASSAYQYEGAVREGGRGLSQWDVFAHTHPENILNGSNADVAIDQYHRYKDDIKLMKYIGLDSYRMSIGWPRILPKGSLKGGVNREGIDHYNNVINELLANGIQPFVTLYHWDLPQALEDAYGGFLSPNIVKDYIDYIDICFREFGDRVKHWITFNEPHIYSFGGYAAGIFAPGRCSYPDGNCTEGNSGTEPYVVGHHLLLSHASAVKLYKEKYQAYQKGVIGVTLVTHWMIPYSSSRSNDDAAQRALDFMFGWFWDPIALGDYPFSMRALVGGRLPKFTKEQSLLLKGSYDFLGLNYYTTNYVLHATSKSNVVSYSTDSQTNQTAVRNGKLIGPEAASDFLHVYPKGLEDLLLYIKKRYNSPVIYITENGIDEFNNASVPLKESLNDPMRVDFYKGHTYYLHRAIQKGVNVKGYFPWTFLDDFEWNSGFTVRFGFVFVDYKTLKRYPKRSAYWYKNFLKG</sequence>
<dbReference type="eggNOG" id="KOG0626">
    <property type="taxonomic scope" value="Eukaryota"/>
</dbReference>
<dbReference type="EMBL" id="KI392687">
    <property type="protein sequence ID" value="ERN11634.1"/>
    <property type="molecule type" value="Genomic_DNA"/>
</dbReference>
<dbReference type="Pfam" id="PF00232">
    <property type="entry name" value="Glyco_hydro_1"/>
    <property type="match status" value="1"/>
</dbReference>
<proteinExistence type="inferred from homology"/>
<name>W1PUY4_AMBTC</name>
<accession>W1PUY4</accession>
<feature type="chain" id="PRO_5004807648" description="Beta-glucosidase" evidence="5">
    <location>
        <begin position="20"/>
        <end position="499"/>
    </location>
</feature>
<keyword evidence="5" id="KW-0732">Signal</keyword>
<protein>
    <recommendedName>
        <fullName evidence="8">Beta-glucosidase</fullName>
    </recommendedName>
</protein>
<keyword evidence="2" id="KW-0378">Hydrolase</keyword>
<evidence type="ECO:0000256" key="3">
    <source>
        <dbReference type="ARBA" id="ARBA00023295"/>
    </source>
</evidence>
<dbReference type="PRINTS" id="PR00131">
    <property type="entry name" value="GLHYDRLASE1"/>
</dbReference>
<dbReference type="HOGENOM" id="CLU_001859_1_0_1"/>
<keyword evidence="3" id="KW-0326">Glycosidase</keyword>
<dbReference type="Gene3D" id="3.20.20.80">
    <property type="entry name" value="Glycosidases"/>
    <property type="match status" value="1"/>
</dbReference>
<reference evidence="7" key="1">
    <citation type="journal article" date="2013" name="Science">
        <title>The Amborella genome and the evolution of flowering plants.</title>
        <authorList>
            <consortium name="Amborella Genome Project"/>
        </authorList>
    </citation>
    <scope>NUCLEOTIDE SEQUENCE [LARGE SCALE GENOMIC DNA]</scope>
</reference>
<evidence type="ECO:0000256" key="5">
    <source>
        <dbReference type="SAM" id="SignalP"/>
    </source>
</evidence>
<organism evidence="6 7">
    <name type="scientific">Amborella trichopoda</name>
    <dbReference type="NCBI Taxonomy" id="13333"/>
    <lineage>
        <taxon>Eukaryota</taxon>
        <taxon>Viridiplantae</taxon>
        <taxon>Streptophyta</taxon>
        <taxon>Embryophyta</taxon>
        <taxon>Tracheophyta</taxon>
        <taxon>Spermatophyta</taxon>
        <taxon>Magnoliopsida</taxon>
        <taxon>Amborellales</taxon>
        <taxon>Amborellaceae</taxon>
        <taxon>Amborella</taxon>
    </lineage>
</organism>
<dbReference type="InterPro" id="IPR001360">
    <property type="entry name" value="Glyco_hydro_1"/>
</dbReference>
<dbReference type="SUPFAM" id="SSF51445">
    <property type="entry name" value="(Trans)glycosidases"/>
    <property type="match status" value="1"/>
</dbReference>
<dbReference type="InterPro" id="IPR033132">
    <property type="entry name" value="GH_1_N_CS"/>
</dbReference>
<evidence type="ECO:0000256" key="1">
    <source>
        <dbReference type="ARBA" id="ARBA00010838"/>
    </source>
</evidence>
<dbReference type="Gramene" id="ERN11634">
    <property type="protein sequence ID" value="ERN11634"/>
    <property type="gene ID" value="AMTR_s00022p00201150"/>
</dbReference>
<gene>
    <name evidence="6" type="ORF">AMTR_s00022p00201150</name>
</gene>
<dbReference type="PANTHER" id="PTHR10353:SF137">
    <property type="entry name" value="MYROSINASE 3-RELATED"/>
    <property type="match status" value="1"/>
</dbReference>
<dbReference type="Proteomes" id="UP000017836">
    <property type="component" value="Unassembled WGS sequence"/>
</dbReference>
<keyword evidence="7" id="KW-1185">Reference proteome</keyword>
<feature type="signal peptide" evidence="5">
    <location>
        <begin position="1"/>
        <end position="19"/>
    </location>
</feature>